<dbReference type="Pfam" id="PF09968">
    <property type="entry name" value="DUF2202"/>
    <property type="match status" value="1"/>
</dbReference>
<organism evidence="4 5">
    <name type="scientific">Roseiconus nitratireducens</name>
    <dbReference type="NCBI Taxonomy" id="2605748"/>
    <lineage>
        <taxon>Bacteria</taxon>
        <taxon>Pseudomonadati</taxon>
        <taxon>Planctomycetota</taxon>
        <taxon>Planctomycetia</taxon>
        <taxon>Pirellulales</taxon>
        <taxon>Pirellulaceae</taxon>
        <taxon>Roseiconus</taxon>
    </lineage>
</organism>
<feature type="region of interest" description="Disordered" evidence="1">
    <location>
        <begin position="25"/>
        <end position="84"/>
    </location>
</feature>
<dbReference type="AlphaFoldDB" id="A0A5M6D1U0"/>
<feature type="compositionally biased region" description="Polar residues" evidence="1">
    <location>
        <begin position="260"/>
        <end position="270"/>
    </location>
</feature>
<evidence type="ECO:0000313" key="5">
    <source>
        <dbReference type="Proteomes" id="UP000324479"/>
    </source>
</evidence>
<name>A0A5M6D1U0_9BACT</name>
<evidence type="ECO:0000256" key="2">
    <source>
        <dbReference type="SAM" id="SignalP"/>
    </source>
</evidence>
<feature type="domain" description="DUF2202" evidence="3">
    <location>
        <begin position="88"/>
        <end position="243"/>
    </location>
</feature>
<keyword evidence="2" id="KW-0732">Signal</keyword>
<dbReference type="CDD" id="cd01048">
    <property type="entry name" value="Ferritin_like_AB2"/>
    <property type="match status" value="1"/>
</dbReference>
<accession>A0A5M6D1U0</accession>
<feature type="region of interest" description="Disordered" evidence="1">
    <location>
        <begin position="243"/>
        <end position="305"/>
    </location>
</feature>
<feature type="compositionally biased region" description="Polar residues" evidence="1">
    <location>
        <begin position="66"/>
        <end position="84"/>
    </location>
</feature>
<comment type="caution">
    <text evidence="4">The sequence shown here is derived from an EMBL/GenBank/DDBJ whole genome shotgun (WGS) entry which is preliminary data.</text>
</comment>
<dbReference type="RefSeq" id="WP_150077840.1">
    <property type="nucleotide sequence ID" value="NZ_VWOX01000010.1"/>
</dbReference>
<dbReference type="InterPro" id="IPR012347">
    <property type="entry name" value="Ferritin-like"/>
</dbReference>
<evidence type="ECO:0000313" key="4">
    <source>
        <dbReference type="EMBL" id="KAA5541454.1"/>
    </source>
</evidence>
<feature type="compositionally biased region" description="Gly residues" evidence="1">
    <location>
        <begin position="246"/>
        <end position="255"/>
    </location>
</feature>
<dbReference type="InterPro" id="IPR019243">
    <property type="entry name" value="DUF2202"/>
</dbReference>
<feature type="chain" id="PRO_5024294642" evidence="2">
    <location>
        <begin position="24"/>
        <end position="305"/>
    </location>
</feature>
<feature type="signal peptide" evidence="2">
    <location>
        <begin position="1"/>
        <end position="23"/>
    </location>
</feature>
<proteinExistence type="predicted"/>
<evidence type="ECO:0000259" key="3">
    <source>
        <dbReference type="Pfam" id="PF09968"/>
    </source>
</evidence>
<sequence length="305" mass="32257">MKILLYVCGILLVFTLVTSDAVAQQGRGGAGKRGGGSGGSATQTRDGRGGQPDRGSQQAGKGPNALRQNQGQKQLGSQSPNSGQPDFLRIWEEEKLARDVYSSLATTSKLTIFRNIARSENQHMQSIERLIRTGGANAGQLNDKPGLFAFAENQQLYESLIAAGSRSPLDALMVGARIEEMDIADLKRLAAQTIEPRARQTLNRLMRGSENHLRAFAGQIAGQGASYRAEFLTQAEFDAIAKASGKGEGPAGNGRGINDRGQQAQSNGRQLGTPPEGNAGPGFGSQNGSGQGKASPGKNRRGRNR</sequence>
<evidence type="ECO:0000256" key="1">
    <source>
        <dbReference type="SAM" id="MobiDB-lite"/>
    </source>
</evidence>
<dbReference type="SUPFAM" id="SSF47240">
    <property type="entry name" value="Ferritin-like"/>
    <property type="match status" value="1"/>
</dbReference>
<protein>
    <submittedName>
        <fullName evidence="4">DUF2202 domain-containing protein</fullName>
    </submittedName>
</protein>
<keyword evidence="5" id="KW-1185">Reference proteome</keyword>
<reference evidence="4 5" key="1">
    <citation type="submission" date="2019-08" db="EMBL/GenBank/DDBJ databases">
        <authorList>
            <person name="Dhanesh K."/>
            <person name="Kumar G."/>
            <person name="Sasikala C."/>
            <person name="Venkata Ramana C."/>
        </authorList>
    </citation>
    <scope>NUCLEOTIDE SEQUENCE [LARGE SCALE GENOMIC DNA]</scope>
    <source>
        <strain evidence="4 5">JC645</strain>
    </source>
</reference>
<dbReference type="InterPro" id="IPR009078">
    <property type="entry name" value="Ferritin-like_SF"/>
</dbReference>
<feature type="compositionally biased region" description="Gly residues" evidence="1">
    <location>
        <begin position="26"/>
        <end position="39"/>
    </location>
</feature>
<feature type="compositionally biased region" description="Gly residues" evidence="1">
    <location>
        <begin position="279"/>
        <end position="291"/>
    </location>
</feature>
<gene>
    <name evidence="4" type="ORF">FYK55_17980</name>
</gene>
<dbReference type="Proteomes" id="UP000324479">
    <property type="component" value="Unassembled WGS sequence"/>
</dbReference>
<dbReference type="Gene3D" id="1.20.1260.10">
    <property type="match status" value="1"/>
</dbReference>
<dbReference type="EMBL" id="VWOX01000010">
    <property type="protein sequence ID" value="KAA5541454.1"/>
    <property type="molecule type" value="Genomic_DNA"/>
</dbReference>